<reference evidence="2 3" key="1">
    <citation type="submission" date="2017-09" db="EMBL/GenBank/DDBJ databases">
        <title>Bacterial strain isolated from the female urinary microbiota.</title>
        <authorList>
            <person name="Thomas-White K."/>
            <person name="Kumar N."/>
            <person name="Forster S."/>
            <person name="Putonti C."/>
            <person name="Lawley T."/>
            <person name="Wolfe A.J."/>
        </authorList>
    </citation>
    <scope>NUCLEOTIDE SEQUENCE [LARGE SCALE GENOMIC DNA]</scope>
    <source>
        <strain evidence="2 3">UMB0240</strain>
    </source>
</reference>
<accession>A0A2N6UFM1</accession>
<keyword evidence="3" id="KW-1185">Reference proteome</keyword>
<dbReference type="Gene3D" id="2.60.40.10">
    <property type="entry name" value="Immunoglobulins"/>
    <property type="match status" value="1"/>
</dbReference>
<dbReference type="AlphaFoldDB" id="A0A2N6UFM1"/>
<organism evidence="2 3">
    <name type="scientific">Aerococcus viridans</name>
    <dbReference type="NCBI Taxonomy" id="1377"/>
    <lineage>
        <taxon>Bacteria</taxon>
        <taxon>Bacillati</taxon>
        <taxon>Bacillota</taxon>
        <taxon>Bacilli</taxon>
        <taxon>Lactobacillales</taxon>
        <taxon>Aerococcaceae</taxon>
        <taxon>Aerococcus</taxon>
    </lineage>
</organism>
<evidence type="ECO:0000313" key="2">
    <source>
        <dbReference type="EMBL" id="PMC80342.1"/>
    </source>
</evidence>
<dbReference type="EMBL" id="PNHQ01000003">
    <property type="protein sequence ID" value="PMC80342.1"/>
    <property type="molecule type" value="Genomic_DNA"/>
</dbReference>
<feature type="domain" description="Bacterial Ig" evidence="1">
    <location>
        <begin position="137"/>
        <end position="217"/>
    </location>
</feature>
<evidence type="ECO:0000259" key="1">
    <source>
        <dbReference type="Pfam" id="PF17936"/>
    </source>
</evidence>
<protein>
    <recommendedName>
        <fullName evidence="1">Bacterial Ig domain-containing protein</fullName>
    </recommendedName>
</protein>
<comment type="caution">
    <text evidence="2">The sequence shown here is derived from an EMBL/GenBank/DDBJ whole genome shotgun (WGS) entry which is preliminary data.</text>
</comment>
<name>A0A2N6UFM1_9LACT</name>
<dbReference type="InterPro" id="IPR041498">
    <property type="entry name" value="Big_6"/>
</dbReference>
<dbReference type="RefSeq" id="WP_102198817.1">
    <property type="nucleotide sequence ID" value="NZ_PNHQ01000003.1"/>
</dbReference>
<dbReference type="InterPro" id="IPR013783">
    <property type="entry name" value="Ig-like_fold"/>
</dbReference>
<proteinExistence type="predicted"/>
<sequence length="351" mass="38607">MIAGDARTTDGQPLIHLSGEQSSIKLSGGTSLNIENNRRRTPGSLISMEGSLEFFPNGNKLALEDTAGNTVSFPRIYQASIGFGQDNKNTIDLDASSSRAHSDNSHFHGQDLTSFLAAHSLSSFKKMTISHITDIDQPTVDKLTDTDVTLRGTAEPGLTVTASDSFNNKWHTTADEATGKFNIDLGKFAPYKVGSEIIVTVSDNYGHTSEDMIVTVQGNRLSFNVPDQLKFKQVATEDTLMTIPREDPNWQIKVINTKEASWKLTAKETAALSTANGNTIENGLVFKENGKTASLTEEVLIYQQDKNGSNETFINWNKDSGLLLQLNPIEQNFEYYKPYTTTIKWTLTDAP</sequence>
<dbReference type="OrthoDB" id="2329691at2"/>
<dbReference type="Proteomes" id="UP000235701">
    <property type="component" value="Unassembled WGS sequence"/>
</dbReference>
<dbReference type="Pfam" id="PF17936">
    <property type="entry name" value="Big_6"/>
    <property type="match status" value="1"/>
</dbReference>
<gene>
    <name evidence="2" type="ORF">CJ191_01925</name>
</gene>
<evidence type="ECO:0000313" key="3">
    <source>
        <dbReference type="Proteomes" id="UP000235701"/>
    </source>
</evidence>